<organism evidence="7 8">
    <name type="scientific">Candidatus Yonathbacteria bacterium RIFOXYD1_FULL_52_36</name>
    <dbReference type="NCBI Taxonomy" id="1802730"/>
    <lineage>
        <taxon>Bacteria</taxon>
        <taxon>Candidatus Yonathiibacteriota</taxon>
    </lineage>
</organism>
<dbReference type="GO" id="GO:0005737">
    <property type="term" value="C:cytoplasm"/>
    <property type="evidence" value="ECO:0007669"/>
    <property type="project" value="UniProtKB-SubCell"/>
</dbReference>
<evidence type="ECO:0000256" key="6">
    <source>
        <dbReference type="RuleBase" id="RU003331"/>
    </source>
</evidence>
<evidence type="ECO:0000256" key="5">
    <source>
        <dbReference type="RuleBase" id="RU003330"/>
    </source>
</evidence>
<dbReference type="Gene3D" id="3.40.50.300">
    <property type="entry name" value="P-loop containing nucleotide triphosphate hydrolases"/>
    <property type="match status" value="1"/>
</dbReference>
<evidence type="ECO:0000256" key="4">
    <source>
        <dbReference type="ARBA" id="ARBA00022777"/>
    </source>
</evidence>
<gene>
    <name evidence="7" type="ORF">A2591_00880</name>
</gene>
<name>A0A1G2SIR5_9BACT</name>
<evidence type="ECO:0000256" key="2">
    <source>
        <dbReference type="ARBA" id="ARBA00022727"/>
    </source>
</evidence>
<reference evidence="7 8" key="1">
    <citation type="journal article" date="2016" name="Nat. Commun.">
        <title>Thousands of microbial genomes shed light on interconnected biogeochemical processes in an aquifer system.</title>
        <authorList>
            <person name="Anantharaman K."/>
            <person name="Brown C.T."/>
            <person name="Hug L.A."/>
            <person name="Sharon I."/>
            <person name="Castelle C.J."/>
            <person name="Probst A.J."/>
            <person name="Thomas B.C."/>
            <person name="Singh A."/>
            <person name="Wilkins M.J."/>
            <person name="Karaoz U."/>
            <person name="Brodie E.L."/>
            <person name="Williams K.H."/>
            <person name="Hubbard S.S."/>
            <person name="Banfield J.F."/>
        </authorList>
    </citation>
    <scope>NUCLEOTIDE SEQUENCE [LARGE SCALE GENOMIC DNA]</scope>
</reference>
<dbReference type="InterPro" id="IPR027417">
    <property type="entry name" value="P-loop_NTPase"/>
</dbReference>
<dbReference type="EC" id="2.7.4.3" evidence="6"/>
<keyword evidence="1 5" id="KW-0808">Transferase</keyword>
<dbReference type="PANTHER" id="PTHR23359">
    <property type="entry name" value="NUCLEOTIDE KINASE"/>
    <property type="match status" value="1"/>
</dbReference>
<keyword evidence="6" id="KW-0067">ATP-binding</keyword>
<dbReference type="AlphaFoldDB" id="A0A1G2SIR5"/>
<dbReference type="SUPFAM" id="SSF52540">
    <property type="entry name" value="P-loop containing nucleoside triphosphate hydrolases"/>
    <property type="match status" value="1"/>
</dbReference>
<accession>A0A1G2SIR5</accession>
<dbReference type="Pfam" id="PF00406">
    <property type="entry name" value="ADK"/>
    <property type="match status" value="1"/>
</dbReference>
<evidence type="ECO:0000256" key="3">
    <source>
        <dbReference type="ARBA" id="ARBA00022741"/>
    </source>
</evidence>
<dbReference type="Proteomes" id="UP000178168">
    <property type="component" value="Unassembled WGS sequence"/>
</dbReference>
<evidence type="ECO:0000256" key="1">
    <source>
        <dbReference type="ARBA" id="ARBA00022679"/>
    </source>
</evidence>
<dbReference type="EMBL" id="MHUZ01000034">
    <property type="protein sequence ID" value="OHA84864.1"/>
    <property type="molecule type" value="Genomic_DNA"/>
</dbReference>
<comment type="subcellular location">
    <subcellularLocation>
        <location evidence="6">Cytoplasm</location>
    </subcellularLocation>
</comment>
<comment type="caution">
    <text evidence="7">The sequence shown here is derived from an EMBL/GenBank/DDBJ whole genome shotgun (WGS) entry which is preliminary data.</text>
</comment>
<protein>
    <recommendedName>
        <fullName evidence="6">Adenylate kinase</fullName>
        <ecNumber evidence="6">2.7.4.3</ecNumber>
    </recommendedName>
</protein>
<dbReference type="GO" id="GO:0005524">
    <property type="term" value="F:ATP binding"/>
    <property type="evidence" value="ECO:0007669"/>
    <property type="project" value="UniProtKB-KW"/>
</dbReference>
<comment type="subunit">
    <text evidence="6">Monomer.</text>
</comment>
<keyword evidence="3 6" id="KW-0547">Nucleotide-binding</keyword>
<dbReference type="STRING" id="1802730.A2591_00880"/>
<comment type="similarity">
    <text evidence="5">Belongs to the adenylate kinase family.</text>
</comment>
<sequence length="198" mass="22921">MDAKTLVFFGKSGSGKGTQAKLLIDCLKEKGDKEVLYMETGARLRDFTLGDGLSNKLTKEVMEHGKLMPEFLPVWIWSDFLLKQYTGNEHLILDGVSRRIHEASILTSAFKFYGVKNPHIVYLNTSRQFSYDLMKARGRKDDTDEYINSRLDWFEKEVLPVIEHFRSDPYYTFLDINGERSIEEVHQDIVKQVCGEEL</sequence>
<keyword evidence="4 5" id="KW-0418">Kinase</keyword>
<keyword evidence="2" id="KW-0545">Nucleotide biosynthesis</keyword>
<evidence type="ECO:0000313" key="8">
    <source>
        <dbReference type="Proteomes" id="UP000178168"/>
    </source>
</evidence>
<comment type="catalytic activity">
    <reaction evidence="6">
        <text>AMP + ATP = 2 ADP</text>
        <dbReference type="Rhea" id="RHEA:12973"/>
        <dbReference type="ChEBI" id="CHEBI:30616"/>
        <dbReference type="ChEBI" id="CHEBI:456215"/>
        <dbReference type="ChEBI" id="CHEBI:456216"/>
        <dbReference type="EC" id="2.7.4.3"/>
    </reaction>
</comment>
<dbReference type="GO" id="GO:0004017">
    <property type="term" value="F:AMP kinase activity"/>
    <property type="evidence" value="ECO:0007669"/>
    <property type="project" value="UniProtKB-EC"/>
</dbReference>
<dbReference type="PRINTS" id="PR00094">
    <property type="entry name" value="ADENYLTKNASE"/>
</dbReference>
<dbReference type="InterPro" id="IPR000850">
    <property type="entry name" value="Adenylat/UMP-CMP_kin"/>
</dbReference>
<proteinExistence type="inferred from homology"/>
<evidence type="ECO:0000313" key="7">
    <source>
        <dbReference type="EMBL" id="OHA84864.1"/>
    </source>
</evidence>